<dbReference type="OrthoDB" id="10262935at2759"/>
<dbReference type="EMBL" id="CAKXYY010000022">
    <property type="protein sequence ID" value="CAH2355201.1"/>
    <property type="molecule type" value="Genomic_DNA"/>
</dbReference>
<evidence type="ECO:0000256" key="2">
    <source>
        <dbReference type="ARBA" id="ARBA00006495"/>
    </source>
</evidence>
<evidence type="ECO:0000256" key="10">
    <source>
        <dbReference type="ARBA" id="ARBA00023098"/>
    </source>
</evidence>
<dbReference type="GO" id="GO:0006696">
    <property type="term" value="P:ergosterol biosynthetic process"/>
    <property type="evidence" value="ECO:0007669"/>
    <property type="project" value="TreeGrafter"/>
</dbReference>
<dbReference type="AlphaFoldDB" id="A0A9P0QUF1"/>
<keyword evidence="4 13" id="KW-0444">Lipid biosynthesis</keyword>
<evidence type="ECO:0000256" key="13">
    <source>
        <dbReference type="PIRNR" id="PIRNR017288"/>
    </source>
</evidence>
<name>A0A9P0QUF1_9ASCO</name>
<dbReference type="InterPro" id="IPR035102">
    <property type="entry name" value="Phosphomevalonate_kinase"/>
</dbReference>
<keyword evidence="9 13" id="KW-0752">Steroid biosynthesis</keyword>
<evidence type="ECO:0000256" key="8">
    <source>
        <dbReference type="ARBA" id="ARBA00022840"/>
    </source>
</evidence>
<dbReference type="InterPro" id="IPR020568">
    <property type="entry name" value="Ribosomal_Su5_D2-typ_SF"/>
</dbReference>
<evidence type="ECO:0000256" key="9">
    <source>
        <dbReference type="ARBA" id="ARBA00022955"/>
    </source>
</evidence>
<dbReference type="GO" id="GO:0019287">
    <property type="term" value="P:isopentenyl diphosphate biosynthetic process, mevalonate pathway"/>
    <property type="evidence" value="ECO:0007669"/>
    <property type="project" value="UniProtKB-UniRule"/>
</dbReference>
<reference evidence="15" key="1">
    <citation type="submission" date="2022-03" db="EMBL/GenBank/DDBJ databases">
        <authorList>
            <person name="Legras J.-L."/>
            <person name="Devillers H."/>
            <person name="Grondin C."/>
        </authorList>
    </citation>
    <scope>NUCLEOTIDE SEQUENCE</scope>
    <source>
        <strain evidence="15">CLIB 1423</strain>
    </source>
</reference>
<dbReference type="Pfam" id="PF00288">
    <property type="entry name" value="GHMP_kinases_N"/>
    <property type="match status" value="1"/>
</dbReference>
<dbReference type="NCBIfam" id="TIGR01219">
    <property type="entry name" value="Pmev_kin_ERG8"/>
    <property type="match status" value="1"/>
</dbReference>
<dbReference type="GO" id="GO:0005777">
    <property type="term" value="C:peroxisome"/>
    <property type="evidence" value="ECO:0007669"/>
    <property type="project" value="TreeGrafter"/>
</dbReference>
<comment type="pathway">
    <text evidence="1 13">Isoprenoid biosynthesis; isopentenyl diphosphate biosynthesis via mevalonate pathway; isopentenyl diphosphate from (R)-mevalonate: step 2/3.</text>
</comment>
<dbReference type="InterPro" id="IPR006204">
    <property type="entry name" value="GHMP_kinase_N_dom"/>
</dbReference>
<evidence type="ECO:0000256" key="3">
    <source>
        <dbReference type="ARBA" id="ARBA00012958"/>
    </source>
</evidence>
<dbReference type="InterPro" id="IPR016005">
    <property type="entry name" value="Erg8"/>
</dbReference>
<evidence type="ECO:0000256" key="7">
    <source>
        <dbReference type="ARBA" id="ARBA00022777"/>
    </source>
</evidence>
<sequence length="456" mass="50021">MSAFSAPGKAFLAGGFLVLDPQYPAYVTALSSRMHAVVEKSSALAQDSTPPTESSITIKSPQFGGCWEFTFPDLTFSSVSEAQGRRNPFIEATISIVLAYLEPKSPFQLSITIYSDPGYHSQDNTVLRKSENGSKSFLFHNNPIERVAKTGLGSSAGLVTVLTTAILAFFLGKKQEDQVYELKSLVHNIAQIAHCYAQKKIGSGFDVAAATFGSIIYQRFDPEILNELFQRENFLVNDRKAIKALAEKKWVFSAQPVALPPKIKLLMGDIKGGSETPKLVSKVLKWKADNKAESDKLYFDLNNANVQFIESLKSLQSLHEQDIEKYESILKVLAHAKVVDSDGGEKLEDLGPFKSLIDSIKKIRENLRKLTQFSGAEIEPIEQTHLLDDCSSIEGVLGGVVPGAGGYDAICLLVIENSISNVLQANGERLDKVTWLDLQEESEGVVVEKACDYVGF</sequence>
<feature type="domain" description="GHMP kinase N-terminal" evidence="14">
    <location>
        <begin position="148"/>
        <end position="213"/>
    </location>
</feature>
<keyword evidence="7 13" id="KW-0418">Kinase</keyword>
<dbReference type="InterPro" id="IPR014721">
    <property type="entry name" value="Ribsml_uS5_D2-typ_fold_subgr"/>
</dbReference>
<keyword evidence="8" id="KW-0067">ATP-binding</keyword>
<evidence type="ECO:0000256" key="4">
    <source>
        <dbReference type="ARBA" id="ARBA00022516"/>
    </source>
</evidence>
<evidence type="ECO:0000259" key="14">
    <source>
        <dbReference type="Pfam" id="PF00288"/>
    </source>
</evidence>
<evidence type="ECO:0000256" key="12">
    <source>
        <dbReference type="ARBA" id="ARBA00029326"/>
    </source>
</evidence>
<dbReference type="GO" id="GO:0004631">
    <property type="term" value="F:phosphomevalonate kinase activity"/>
    <property type="evidence" value="ECO:0007669"/>
    <property type="project" value="UniProtKB-UniRule"/>
</dbReference>
<keyword evidence="11 13" id="KW-0753">Steroid metabolism</keyword>
<protein>
    <recommendedName>
        <fullName evidence="3 13">Phosphomevalonate kinase</fullName>
        <ecNumber evidence="3 13">2.7.4.2</ecNumber>
    </recommendedName>
</protein>
<dbReference type="EC" id="2.7.4.2" evidence="3 13"/>
<dbReference type="GO" id="GO:0005524">
    <property type="term" value="F:ATP binding"/>
    <property type="evidence" value="ECO:0007669"/>
    <property type="project" value="UniProtKB-UniRule"/>
</dbReference>
<evidence type="ECO:0000313" key="15">
    <source>
        <dbReference type="EMBL" id="CAH2355201.1"/>
    </source>
</evidence>
<dbReference type="PANTHER" id="PTHR31814:SF2">
    <property type="entry name" value="PHOSPHOMEVALONATE KINASE"/>
    <property type="match status" value="1"/>
</dbReference>
<organism evidence="15 16">
    <name type="scientific">[Candida] railenensis</name>
    <dbReference type="NCBI Taxonomy" id="45579"/>
    <lineage>
        <taxon>Eukaryota</taxon>
        <taxon>Fungi</taxon>
        <taxon>Dikarya</taxon>
        <taxon>Ascomycota</taxon>
        <taxon>Saccharomycotina</taxon>
        <taxon>Pichiomycetes</taxon>
        <taxon>Debaryomycetaceae</taxon>
        <taxon>Kurtzmaniella</taxon>
    </lineage>
</organism>
<keyword evidence="5 13" id="KW-0808">Transferase</keyword>
<dbReference type="SUPFAM" id="SSF54211">
    <property type="entry name" value="Ribosomal protein S5 domain 2-like"/>
    <property type="match status" value="1"/>
</dbReference>
<comment type="caution">
    <text evidence="15">The sequence shown here is derived from an EMBL/GenBank/DDBJ whole genome shotgun (WGS) entry which is preliminary data.</text>
</comment>
<dbReference type="PIRSF" id="PIRSF017288">
    <property type="entry name" value="PMK_GHMP_euk"/>
    <property type="match status" value="1"/>
</dbReference>
<dbReference type="Gene3D" id="3.30.230.10">
    <property type="match status" value="1"/>
</dbReference>
<evidence type="ECO:0000256" key="5">
    <source>
        <dbReference type="ARBA" id="ARBA00022679"/>
    </source>
</evidence>
<dbReference type="PANTHER" id="PTHR31814">
    <property type="match status" value="1"/>
</dbReference>
<evidence type="ECO:0000256" key="6">
    <source>
        <dbReference type="ARBA" id="ARBA00022741"/>
    </source>
</evidence>
<evidence type="ECO:0000256" key="1">
    <source>
        <dbReference type="ARBA" id="ARBA00005017"/>
    </source>
</evidence>
<comment type="catalytic activity">
    <reaction evidence="12">
        <text>(R)-5-phosphomevalonate + ATP = (R)-5-diphosphomevalonate + ADP</text>
        <dbReference type="Rhea" id="RHEA:16341"/>
        <dbReference type="ChEBI" id="CHEBI:30616"/>
        <dbReference type="ChEBI" id="CHEBI:57557"/>
        <dbReference type="ChEBI" id="CHEBI:58146"/>
        <dbReference type="ChEBI" id="CHEBI:456216"/>
        <dbReference type="EC" id="2.7.4.2"/>
    </reaction>
    <physiologicalReaction direction="left-to-right" evidence="12">
        <dbReference type="Rhea" id="RHEA:16342"/>
    </physiologicalReaction>
</comment>
<accession>A0A9P0QUF1</accession>
<evidence type="ECO:0000313" key="16">
    <source>
        <dbReference type="Proteomes" id="UP000837801"/>
    </source>
</evidence>
<proteinExistence type="inferred from homology"/>
<keyword evidence="10 13" id="KW-0443">Lipid metabolism</keyword>
<keyword evidence="16" id="KW-1185">Reference proteome</keyword>
<gene>
    <name evidence="15" type="ORF">CLIB1423_22S02036</name>
</gene>
<dbReference type="Proteomes" id="UP000837801">
    <property type="component" value="Unassembled WGS sequence"/>
</dbReference>
<dbReference type="GO" id="GO:0010142">
    <property type="term" value="P:farnesyl diphosphate biosynthetic process, mevalonate pathway"/>
    <property type="evidence" value="ECO:0007669"/>
    <property type="project" value="TreeGrafter"/>
</dbReference>
<comment type="similarity">
    <text evidence="2 13">Belongs to the GHMP kinase family. Mevalonate kinase subfamily.</text>
</comment>
<keyword evidence="6" id="KW-0547">Nucleotide-binding</keyword>
<evidence type="ECO:0000256" key="11">
    <source>
        <dbReference type="ARBA" id="ARBA00023221"/>
    </source>
</evidence>